<dbReference type="InterPro" id="IPR036523">
    <property type="entry name" value="SurE-like_sf"/>
</dbReference>
<reference evidence="5" key="1">
    <citation type="submission" date="2021-01" db="UniProtKB">
        <authorList>
            <consortium name="EnsemblPlants"/>
        </authorList>
    </citation>
    <scope>IDENTIFICATION</scope>
</reference>
<sequence length="308" mass="33099">MEGVKVSTPTILVTNDDGIDAPGLRALVRTLASSNRYRILVCAPASEQSAAGHSISWRQPLSAKRVEIEGATAFSVPGSPADCTSLGLSKILFPGLPDLVISGINSGCNTGYHIVYSGTVAGAREAYFQGVPSISISYEFDWFGGKSKDSDFTLAAEACLPIINTVLDRIKNQTYSLRFFLNINVPTNVQENKGFKLAKQGRSLYKLGWKQVLSDKDGGSLRPDMTIDTYLSSSTEKDSEPETGQLLFKRHILGAPVGEDDDLQALKEGYIVATSLDALSNADAESDMYCSDLLADVSGWVDEAVKPS</sequence>
<dbReference type="InterPro" id="IPR002828">
    <property type="entry name" value="SurE-like_Pase/nucleotidase"/>
</dbReference>
<dbReference type="PANTHER" id="PTHR30457:SF0">
    <property type="entry name" value="PHOSPHATASE, PUTATIVE (AFU_ORTHOLOGUE AFUA_4G01070)-RELATED"/>
    <property type="match status" value="1"/>
</dbReference>
<organism evidence="5 6">
    <name type="scientific">Kalanchoe fedtschenkoi</name>
    <name type="common">Lavender scallops</name>
    <name type="synonym">South American air plant</name>
    <dbReference type="NCBI Taxonomy" id="63787"/>
    <lineage>
        <taxon>Eukaryota</taxon>
        <taxon>Viridiplantae</taxon>
        <taxon>Streptophyta</taxon>
        <taxon>Embryophyta</taxon>
        <taxon>Tracheophyta</taxon>
        <taxon>Spermatophyta</taxon>
        <taxon>Magnoliopsida</taxon>
        <taxon>eudicotyledons</taxon>
        <taxon>Gunneridae</taxon>
        <taxon>Pentapetalae</taxon>
        <taxon>Saxifragales</taxon>
        <taxon>Crassulaceae</taxon>
        <taxon>Kalanchoe</taxon>
    </lineage>
</organism>
<evidence type="ECO:0000256" key="1">
    <source>
        <dbReference type="ARBA" id="ARBA00011062"/>
    </source>
</evidence>
<dbReference type="GO" id="GO:0005829">
    <property type="term" value="C:cytosol"/>
    <property type="evidence" value="ECO:0007669"/>
    <property type="project" value="TreeGrafter"/>
</dbReference>
<keyword evidence="6" id="KW-1185">Reference proteome</keyword>
<dbReference type="PANTHER" id="PTHR30457">
    <property type="entry name" value="5'-NUCLEOTIDASE SURE"/>
    <property type="match status" value="1"/>
</dbReference>
<name>A0A7N1A8F0_KALFE</name>
<dbReference type="Pfam" id="PF01975">
    <property type="entry name" value="SurE"/>
    <property type="match status" value="1"/>
</dbReference>
<dbReference type="SUPFAM" id="SSF64167">
    <property type="entry name" value="SurE-like"/>
    <property type="match status" value="1"/>
</dbReference>
<dbReference type="Gramene" id="Kaladp0427s0022.1.v1.1">
    <property type="protein sequence ID" value="Kaladp0427s0022.1.v1.1"/>
    <property type="gene ID" value="Kaladp0427s0022.v1.1"/>
</dbReference>
<proteinExistence type="inferred from homology"/>
<dbReference type="Proteomes" id="UP000594263">
    <property type="component" value="Unplaced"/>
</dbReference>
<dbReference type="NCBIfam" id="TIGR00087">
    <property type="entry name" value="surE"/>
    <property type="match status" value="1"/>
</dbReference>
<dbReference type="EnsemblPlants" id="Kaladp0427s0022.1.v1.1">
    <property type="protein sequence ID" value="Kaladp0427s0022.1.v1.1"/>
    <property type="gene ID" value="Kaladp0427s0022.v1.1"/>
</dbReference>
<evidence type="ECO:0000313" key="6">
    <source>
        <dbReference type="Proteomes" id="UP000594263"/>
    </source>
</evidence>
<protein>
    <recommendedName>
        <fullName evidence="4">Survival protein SurE-like phosphatase/nucleotidase domain-containing protein</fullName>
    </recommendedName>
</protein>
<accession>A0A7N1A8F0</accession>
<dbReference type="InterPro" id="IPR030048">
    <property type="entry name" value="SurE"/>
</dbReference>
<dbReference type="GO" id="GO:0008252">
    <property type="term" value="F:nucleotidase activity"/>
    <property type="evidence" value="ECO:0007669"/>
    <property type="project" value="InterPro"/>
</dbReference>
<comment type="similarity">
    <text evidence="1">Belongs to the SurE nucleotidase family.</text>
</comment>
<dbReference type="HAMAP" id="MF_00060">
    <property type="entry name" value="SurE"/>
    <property type="match status" value="1"/>
</dbReference>
<evidence type="ECO:0000256" key="2">
    <source>
        <dbReference type="ARBA" id="ARBA00022723"/>
    </source>
</evidence>
<dbReference type="Gene3D" id="3.40.1210.10">
    <property type="entry name" value="Survival protein SurE-like phosphatase/nucleotidase"/>
    <property type="match status" value="1"/>
</dbReference>
<dbReference type="GO" id="GO:0046872">
    <property type="term" value="F:metal ion binding"/>
    <property type="evidence" value="ECO:0007669"/>
    <property type="project" value="UniProtKB-KW"/>
</dbReference>
<evidence type="ECO:0000259" key="4">
    <source>
        <dbReference type="Pfam" id="PF01975"/>
    </source>
</evidence>
<evidence type="ECO:0000313" key="5">
    <source>
        <dbReference type="EnsemblPlants" id="Kaladp0427s0022.1.v1.1"/>
    </source>
</evidence>
<evidence type="ECO:0000256" key="3">
    <source>
        <dbReference type="ARBA" id="ARBA00022801"/>
    </source>
</evidence>
<keyword evidence="3" id="KW-0378">Hydrolase</keyword>
<dbReference type="AlphaFoldDB" id="A0A7N1A8F0"/>
<feature type="domain" description="Survival protein SurE-like phosphatase/nucleotidase" evidence="4">
    <location>
        <begin position="11"/>
        <end position="205"/>
    </location>
</feature>
<keyword evidence="2" id="KW-0479">Metal-binding</keyword>